<reference evidence="3" key="2">
    <citation type="submission" date="2022-03" db="EMBL/GenBank/DDBJ databases">
        <title>Draft title - Genomic analysis of global carrot germplasm unveils the trajectory of domestication and the origin of high carotenoid orange carrot.</title>
        <authorList>
            <person name="Iorizzo M."/>
            <person name="Ellison S."/>
            <person name="Senalik D."/>
            <person name="Macko-Podgorni A."/>
            <person name="Grzebelus D."/>
            <person name="Bostan H."/>
            <person name="Rolling W."/>
            <person name="Curaba J."/>
            <person name="Simon P."/>
        </authorList>
    </citation>
    <scope>NUCLEOTIDE SEQUENCE</scope>
    <source>
        <tissue evidence="3">Leaf</tissue>
    </source>
</reference>
<organism evidence="2">
    <name type="scientific">Daucus carota subsp. sativus</name>
    <name type="common">Carrot</name>
    <dbReference type="NCBI Taxonomy" id="79200"/>
    <lineage>
        <taxon>Eukaryota</taxon>
        <taxon>Viridiplantae</taxon>
        <taxon>Streptophyta</taxon>
        <taxon>Embryophyta</taxon>
        <taxon>Tracheophyta</taxon>
        <taxon>Spermatophyta</taxon>
        <taxon>Magnoliopsida</taxon>
        <taxon>eudicotyledons</taxon>
        <taxon>Gunneridae</taxon>
        <taxon>Pentapetalae</taxon>
        <taxon>asterids</taxon>
        <taxon>campanulids</taxon>
        <taxon>Apiales</taxon>
        <taxon>Apiaceae</taxon>
        <taxon>Apioideae</taxon>
        <taxon>Scandiceae</taxon>
        <taxon>Daucinae</taxon>
        <taxon>Daucus</taxon>
        <taxon>Daucus sect. Daucus</taxon>
    </lineage>
</organism>
<sequence length="274" mass="31415">MMRNWNVVIVESSRNDGDLNLSDEAENQEMHNSDYCEDTEKGDKSAYNGTKLDDQACPSDQGSDKYSEIHHEDVPVMEEGPVKEDTGRREEPLEVQSDSNIQDDVTTSLINPPTPRDTSYPETDNQQLLSSCIQEGIIQNSMLSNWIPRDKDTSTSLLRSRSEEEESIVEDSLEYDREIMSADHLKVLHDMEKLKVKSRRGRPRSCKRNTLNKHFKLPKRRKKKGEGLKQISHFCLNNSLSEVESIYETGVLMGLLPLNDKEKSMELILRNLKD</sequence>
<proteinExistence type="predicted"/>
<feature type="compositionally biased region" description="Basic and acidic residues" evidence="1">
    <location>
        <begin position="62"/>
        <end position="92"/>
    </location>
</feature>
<evidence type="ECO:0000256" key="1">
    <source>
        <dbReference type="SAM" id="MobiDB-lite"/>
    </source>
</evidence>
<gene>
    <name evidence="2" type="ORF">DCAR_022025</name>
    <name evidence="3" type="ORF">DCAR_0624144</name>
</gene>
<dbReference type="Proteomes" id="UP000077755">
    <property type="component" value="Chromosome 6"/>
</dbReference>
<evidence type="ECO:0000313" key="4">
    <source>
        <dbReference type="Proteomes" id="UP000077755"/>
    </source>
</evidence>
<protein>
    <submittedName>
        <fullName evidence="2">Uncharacterized protein</fullName>
    </submittedName>
</protein>
<reference evidence="2" key="1">
    <citation type="journal article" date="2016" name="Nat. Genet.">
        <title>A high-quality carrot genome assembly provides new insights into carotenoid accumulation and asterid genome evolution.</title>
        <authorList>
            <person name="Iorizzo M."/>
            <person name="Ellison S."/>
            <person name="Senalik D."/>
            <person name="Zeng P."/>
            <person name="Satapoomin P."/>
            <person name="Huang J."/>
            <person name="Bowman M."/>
            <person name="Iovene M."/>
            <person name="Sanseverino W."/>
            <person name="Cavagnaro P."/>
            <person name="Yildiz M."/>
            <person name="Macko-Podgorni A."/>
            <person name="Moranska E."/>
            <person name="Grzebelus E."/>
            <person name="Grzebelus D."/>
            <person name="Ashrafi H."/>
            <person name="Zheng Z."/>
            <person name="Cheng S."/>
            <person name="Spooner D."/>
            <person name="Van Deynze A."/>
            <person name="Simon P."/>
        </authorList>
    </citation>
    <scope>NUCLEOTIDE SEQUENCE [LARGE SCALE GENOMIC DNA]</scope>
    <source>
        <tissue evidence="2">Leaf</tissue>
    </source>
</reference>
<dbReference type="AlphaFoldDB" id="A0A161ZUW3"/>
<feature type="compositionally biased region" description="Polar residues" evidence="1">
    <location>
        <begin position="96"/>
        <end position="123"/>
    </location>
</feature>
<accession>A0A161ZUW3</accession>
<evidence type="ECO:0000313" key="3">
    <source>
        <dbReference type="EMBL" id="WOH04732.1"/>
    </source>
</evidence>
<evidence type="ECO:0000313" key="2">
    <source>
        <dbReference type="EMBL" id="KZM90610.1"/>
    </source>
</evidence>
<keyword evidence="4" id="KW-1185">Reference proteome</keyword>
<name>A0A161ZUW3_DAUCS</name>
<feature type="region of interest" description="Disordered" evidence="1">
    <location>
        <begin position="11"/>
        <end position="123"/>
    </location>
</feature>
<dbReference type="Gramene" id="KZM90610">
    <property type="protein sequence ID" value="KZM90610"/>
    <property type="gene ID" value="DCAR_022025"/>
</dbReference>
<dbReference type="EMBL" id="LNRQ01000006">
    <property type="protein sequence ID" value="KZM90610.1"/>
    <property type="molecule type" value="Genomic_DNA"/>
</dbReference>
<dbReference type="EMBL" id="CP093348">
    <property type="protein sequence ID" value="WOH04732.1"/>
    <property type="molecule type" value="Genomic_DNA"/>
</dbReference>
<feature type="compositionally biased region" description="Basic and acidic residues" evidence="1">
    <location>
        <begin position="28"/>
        <end position="44"/>
    </location>
</feature>